<evidence type="ECO:0000313" key="2">
    <source>
        <dbReference type="EMBL" id="CAI48736.1"/>
    </source>
</evidence>
<evidence type="ECO:0000313" key="3">
    <source>
        <dbReference type="Proteomes" id="UP000002698"/>
    </source>
</evidence>
<evidence type="ECO:0000259" key="1">
    <source>
        <dbReference type="Pfam" id="PF00582"/>
    </source>
</evidence>
<dbReference type="Gene3D" id="3.40.50.620">
    <property type="entry name" value="HUPs"/>
    <property type="match status" value="1"/>
</dbReference>
<dbReference type="eggNOG" id="arCOG06388">
    <property type="taxonomic scope" value="Archaea"/>
</dbReference>
<feature type="domain" description="UspA" evidence="1">
    <location>
        <begin position="2"/>
        <end position="127"/>
    </location>
</feature>
<dbReference type="CDD" id="cd00293">
    <property type="entry name" value="USP-like"/>
    <property type="match status" value="1"/>
</dbReference>
<accession>A0A1U7EUR6</accession>
<dbReference type="EnsemblBacteria" id="CAI48736">
    <property type="protein sequence ID" value="CAI48736"/>
    <property type="gene ID" value="NP_1290A"/>
</dbReference>
<dbReference type="Proteomes" id="UP000002698">
    <property type="component" value="Chromosome"/>
</dbReference>
<dbReference type="STRING" id="348780.NP_1290A"/>
<gene>
    <name evidence="2" type="ordered locus">NP_1290A</name>
</gene>
<keyword evidence="3" id="KW-1185">Reference proteome</keyword>
<dbReference type="RefSeq" id="WP_011322371.1">
    <property type="nucleotide sequence ID" value="NC_007426.1"/>
</dbReference>
<dbReference type="HOGENOM" id="CLU_134823_0_0_2"/>
<dbReference type="InterPro" id="IPR006016">
    <property type="entry name" value="UspA"/>
</dbReference>
<dbReference type="InterPro" id="IPR014729">
    <property type="entry name" value="Rossmann-like_a/b/a_fold"/>
</dbReference>
<proteinExistence type="predicted"/>
<organism evidence="2 3">
    <name type="scientific">Natronomonas pharaonis (strain ATCC 35678 / DSM 2160 / CIP 103997 / JCM 8858 / NBRC 14720 / NCIMB 2260 / Gabara)</name>
    <name type="common">Halobacterium pharaonis</name>
    <dbReference type="NCBI Taxonomy" id="348780"/>
    <lineage>
        <taxon>Archaea</taxon>
        <taxon>Methanobacteriati</taxon>
        <taxon>Methanobacteriota</taxon>
        <taxon>Stenosarchaea group</taxon>
        <taxon>Halobacteria</taxon>
        <taxon>Halobacteriales</taxon>
        <taxon>Natronomonadaceae</taxon>
        <taxon>Natronomonas</taxon>
    </lineage>
</organism>
<dbReference type="Pfam" id="PF00582">
    <property type="entry name" value="Usp"/>
    <property type="match status" value="1"/>
</dbReference>
<reference evidence="2" key="1">
    <citation type="journal article" date="2005" name="Genome Res.">
        <title>Living with two extremes: conclusions from the genome sequence of Natronomonas pharaonis.</title>
        <authorList>
            <person name="Falb M."/>
            <person name="Pfeiffer F."/>
            <person name="Palm P."/>
            <person name="Rodewald K."/>
            <person name="Hickmann V."/>
            <person name="Tittor J."/>
            <person name="Oesterhelt D."/>
        </authorList>
    </citation>
    <scope>NUCLEOTIDE SEQUENCE [LARGE SCALE GENOMIC DNA]</scope>
    <source>
        <strain evidence="2">Gabara</strain>
    </source>
</reference>
<name>A0A1U7EUR6_NATPD</name>
<protein>
    <submittedName>
        <fullName evidence="2">UspA domain protein</fullName>
    </submittedName>
</protein>
<dbReference type="KEGG" id="nph:NP_1290A"/>
<dbReference type="GeneID" id="3701103"/>
<sequence length="134" mass="13887">MTFVVAFDGSADSEAALERAADAVDSDDRLLVVSVLPGDDRLADAYGFLANGTYDPEQVAADLETAVVAAAPAADFRTEQLGPYAGKQRIATVIAAVAREADADAVYLGSDNAGRVLDSLVDGTADYDVRLVCS</sequence>
<dbReference type="SUPFAM" id="SSF52402">
    <property type="entry name" value="Adenine nucleotide alpha hydrolases-like"/>
    <property type="match status" value="1"/>
</dbReference>
<dbReference type="EMBL" id="CR936257">
    <property type="protein sequence ID" value="CAI48736.1"/>
    <property type="molecule type" value="Genomic_DNA"/>
</dbReference>
<dbReference type="AlphaFoldDB" id="A0A1U7EUR6"/>